<accession>A0A835I193</accession>
<name>A0A835I193_9MAGN</name>
<proteinExistence type="predicted"/>
<dbReference type="EMBL" id="JADFTS010000004">
    <property type="protein sequence ID" value="KAF9607842.1"/>
    <property type="molecule type" value="Genomic_DNA"/>
</dbReference>
<evidence type="ECO:0000259" key="1">
    <source>
        <dbReference type="PROSITE" id="PS50144"/>
    </source>
</evidence>
<dbReference type="Gene3D" id="2.60.210.10">
    <property type="entry name" value="Apoptosis, Tumor Necrosis Factor Receptor Associated Protein 2, Chain A"/>
    <property type="match status" value="2"/>
</dbReference>
<dbReference type="PROSITE" id="PS50144">
    <property type="entry name" value="MATH"/>
    <property type="match status" value="2"/>
</dbReference>
<feature type="domain" description="MATH" evidence="1">
    <location>
        <begin position="127"/>
        <end position="254"/>
    </location>
</feature>
<dbReference type="SMART" id="SM00061">
    <property type="entry name" value="MATH"/>
    <property type="match status" value="2"/>
</dbReference>
<dbReference type="PANTHER" id="PTHR46162">
    <property type="entry name" value="TRAF-LIKE FAMILY PROTEIN"/>
    <property type="match status" value="1"/>
</dbReference>
<dbReference type="CDD" id="cd00121">
    <property type="entry name" value="MATH"/>
    <property type="match status" value="2"/>
</dbReference>
<protein>
    <recommendedName>
        <fullName evidence="1">MATH domain-containing protein</fullName>
    </recommendedName>
</protein>
<reference evidence="2 3" key="1">
    <citation type="submission" date="2020-10" db="EMBL/GenBank/DDBJ databases">
        <title>The Coptis chinensis genome and diversification of protoberbering-type alkaloids.</title>
        <authorList>
            <person name="Wang B."/>
            <person name="Shu S."/>
            <person name="Song C."/>
            <person name="Liu Y."/>
        </authorList>
    </citation>
    <scope>NUCLEOTIDE SEQUENCE [LARGE SCALE GENOMIC DNA]</scope>
    <source>
        <strain evidence="2">HL-2020</strain>
        <tissue evidence="2">Leaf</tissue>
    </source>
</reference>
<keyword evidence="3" id="KW-1185">Reference proteome</keyword>
<dbReference type="OrthoDB" id="192247at2759"/>
<dbReference type="AlphaFoldDB" id="A0A835I193"/>
<feature type="domain" description="MATH" evidence="1">
    <location>
        <begin position="21"/>
        <end position="126"/>
    </location>
</feature>
<dbReference type="Pfam" id="PF22486">
    <property type="entry name" value="MATH_2"/>
    <property type="match status" value="2"/>
</dbReference>
<evidence type="ECO:0000313" key="3">
    <source>
        <dbReference type="Proteomes" id="UP000631114"/>
    </source>
</evidence>
<sequence>MNFIYEDGLEGVTRSITDAAPSHYIFKIQSFSVLSKNSITRYESNIFETEGYKWKLSLHPSGNKDINEKDHISLYLAVAETNSLPTTWETMDGEFAAFMLKTEWGFPQFISLTTFNYPSNGYLLNDTCVFGAEIERFSQLKDDFYYSSSFMAGDYKWQIKLYPRGSGMTKDASISVYLALDRSTPFPKGQKVYVAYKLRVREQTQSEHTEKKTNFWFTEQGAGYGFPNFVSLDALNDNTKGFLLKDACIIEAEVLVLGTVSKFP</sequence>
<comment type="caution">
    <text evidence="2">The sequence shown here is derived from an EMBL/GenBank/DDBJ whole genome shotgun (WGS) entry which is preliminary data.</text>
</comment>
<dbReference type="Proteomes" id="UP000631114">
    <property type="component" value="Unassembled WGS sequence"/>
</dbReference>
<dbReference type="InterPro" id="IPR002083">
    <property type="entry name" value="MATH/TRAF_dom"/>
</dbReference>
<gene>
    <name evidence="2" type="ORF">IFM89_002059</name>
</gene>
<dbReference type="SUPFAM" id="SSF49599">
    <property type="entry name" value="TRAF domain-like"/>
    <property type="match status" value="2"/>
</dbReference>
<dbReference type="PANTHER" id="PTHR46162:SF2">
    <property type="entry name" value="ANKYRIN REPEAT-CONTAINING PROTEIN-RELATED"/>
    <property type="match status" value="1"/>
</dbReference>
<evidence type="ECO:0000313" key="2">
    <source>
        <dbReference type="EMBL" id="KAF9607842.1"/>
    </source>
</evidence>
<dbReference type="InterPro" id="IPR008974">
    <property type="entry name" value="TRAF-like"/>
</dbReference>
<organism evidence="2 3">
    <name type="scientific">Coptis chinensis</name>
    <dbReference type="NCBI Taxonomy" id="261450"/>
    <lineage>
        <taxon>Eukaryota</taxon>
        <taxon>Viridiplantae</taxon>
        <taxon>Streptophyta</taxon>
        <taxon>Embryophyta</taxon>
        <taxon>Tracheophyta</taxon>
        <taxon>Spermatophyta</taxon>
        <taxon>Magnoliopsida</taxon>
        <taxon>Ranunculales</taxon>
        <taxon>Ranunculaceae</taxon>
        <taxon>Coptidoideae</taxon>
        <taxon>Coptis</taxon>
    </lineage>
</organism>